<evidence type="ECO:0000313" key="2">
    <source>
        <dbReference type="Proteomes" id="UP000660862"/>
    </source>
</evidence>
<comment type="caution">
    <text evidence="1">The sequence shown here is derived from an EMBL/GenBank/DDBJ whole genome shotgun (WGS) entry which is preliminary data.</text>
</comment>
<proteinExistence type="predicted"/>
<gene>
    <name evidence="1" type="ORF">GCM10007415_09340</name>
</gene>
<dbReference type="EMBL" id="BMER01000001">
    <property type="protein sequence ID" value="GGG79282.1"/>
    <property type="molecule type" value="Genomic_DNA"/>
</dbReference>
<evidence type="ECO:0000313" key="1">
    <source>
        <dbReference type="EMBL" id="GGG79282.1"/>
    </source>
</evidence>
<keyword evidence="2" id="KW-1185">Reference proteome</keyword>
<dbReference type="Proteomes" id="UP000660862">
    <property type="component" value="Unassembled WGS sequence"/>
</dbReference>
<accession>A0A917HIK9</accession>
<reference evidence="1" key="2">
    <citation type="submission" date="2020-09" db="EMBL/GenBank/DDBJ databases">
        <authorList>
            <person name="Sun Q."/>
            <person name="Zhou Y."/>
        </authorList>
    </citation>
    <scope>NUCLEOTIDE SEQUENCE</scope>
    <source>
        <strain evidence="1">CGMCC 1.12195</strain>
    </source>
</reference>
<dbReference type="AlphaFoldDB" id="A0A917HIK9"/>
<protein>
    <submittedName>
        <fullName evidence="1">Uncharacterized protein</fullName>
    </submittedName>
</protein>
<organism evidence="1 2">
    <name type="scientific">Parapedobacter pyrenivorans</name>
    <dbReference type="NCBI Taxonomy" id="1305674"/>
    <lineage>
        <taxon>Bacteria</taxon>
        <taxon>Pseudomonadati</taxon>
        <taxon>Bacteroidota</taxon>
        <taxon>Sphingobacteriia</taxon>
        <taxon>Sphingobacteriales</taxon>
        <taxon>Sphingobacteriaceae</taxon>
        <taxon>Parapedobacter</taxon>
    </lineage>
</organism>
<name>A0A917HIK9_9SPHI</name>
<reference evidence="1" key="1">
    <citation type="journal article" date="2014" name="Int. J. Syst. Evol. Microbiol.">
        <title>Complete genome sequence of Corynebacterium casei LMG S-19264T (=DSM 44701T), isolated from a smear-ripened cheese.</title>
        <authorList>
            <consortium name="US DOE Joint Genome Institute (JGI-PGF)"/>
            <person name="Walter F."/>
            <person name="Albersmeier A."/>
            <person name="Kalinowski J."/>
            <person name="Ruckert C."/>
        </authorList>
    </citation>
    <scope>NUCLEOTIDE SEQUENCE</scope>
    <source>
        <strain evidence="1">CGMCC 1.12195</strain>
    </source>
</reference>
<sequence>MNVNAYAARHSDFTDKIDVICPKCGRKALVIGASVYASVAEYEKNVRFSCVACGYAVKYGNTPKFTAFINTKGKAVQGRMLFLNTTCDPFFGFGLWYMIETPYGTLWAYNLDHLSVIEHHIADRKRERNGLPNQNNSIASRLPKWAKDAKHRDSLLRLILRFKTAKS</sequence>
<dbReference type="RefSeq" id="WP_188504750.1">
    <property type="nucleotide sequence ID" value="NZ_BMER01000001.1"/>
</dbReference>